<evidence type="ECO:0000256" key="3">
    <source>
        <dbReference type="ARBA" id="ARBA00022630"/>
    </source>
</evidence>
<dbReference type="InterPro" id="IPR005720">
    <property type="entry name" value="Dihydroorotate_DH_cat"/>
</dbReference>
<dbReference type="InterPro" id="IPR013785">
    <property type="entry name" value="Aldolase_TIM"/>
</dbReference>
<dbReference type="STRING" id="158189.SpiBuddy_2001"/>
<dbReference type="InterPro" id="IPR017927">
    <property type="entry name" value="FAD-bd_FR_type"/>
</dbReference>
<evidence type="ECO:0000256" key="1">
    <source>
        <dbReference type="ARBA" id="ARBA00001917"/>
    </source>
</evidence>
<dbReference type="InterPro" id="IPR050353">
    <property type="entry name" value="PyrK_electron_transfer"/>
</dbReference>
<dbReference type="SUPFAM" id="SSF63380">
    <property type="entry name" value="Riboflavin synthase domain-like"/>
    <property type="match status" value="1"/>
</dbReference>
<keyword evidence="4" id="KW-0288">FMN</keyword>
<evidence type="ECO:0000256" key="5">
    <source>
        <dbReference type="ARBA" id="ARBA00023002"/>
    </source>
</evidence>
<dbReference type="eggNOG" id="COG0167">
    <property type="taxonomic scope" value="Bacteria"/>
</dbReference>
<dbReference type="InterPro" id="IPR039261">
    <property type="entry name" value="FNR_nucleotide-bd"/>
</dbReference>
<dbReference type="OrthoDB" id="9796486at2"/>
<evidence type="ECO:0000256" key="4">
    <source>
        <dbReference type="ARBA" id="ARBA00022643"/>
    </source>
</evidence>
<evidence type="ECO:0000313" key="7">
    <source>
        <dbReference type="EMBL" id="ADY13823.1"/>
    </source>
</evidence>
<dbReference type="EMBL" id="CP002541">
    <property type="protein sequence ID" value="ADY13823.1"/>
    <property type="molecule type" value="Genomic_DNA"/>
</dbReference>
<feature type="domain" description="FAD-binding FR-type" evidence="6">
    <location>
        <begin position="329"/>
        <end position="418"/>
    </location>
</feature>
<dbReference type="Gene3D" id="2.40.30.10">
    <property type="entry name" value="Translation factors"/>
    <property type="match status" value="1"/>
</dbReference>
<comment type="cofactor">
    <cofactor evidence="1">
        <name>FMN</name>
        <dbReference type="ChEBI" id="CHEBI:58210"/>
    </cofactor>
</comment>
<dbReference type="PROSITE" id="PS00912">
    <property type="entry name" value="DHODEHASE_2"/>
    <property type="match status" value="1"/>
</dbReference>
<dbReference type="Gene3D" id="3.40.50.80">
    <property type="entry name" value="Nucleotide-binding domain of ferredoxin-NADP reductase (FNR) module"/>
    <property type="match status" value="1"/>
</dbReference>
<dbReference type="PANTHER" id="PTHR43513:SF3">
    <property type="entry name" value="DIHYDROOROTATE DEHYDROGENASE B (NAD(+)), ELECTRON TRANSFER SUBUNIT-RELATED"/>
    <property type="match status" value="1"/>
</dbReference>
<dbReference type="InterPro" id="IPR001295">
    <property type="entry name" value="Dihydroorotate_DH_CS"/>
</dbReference>
<dbReference type="GO" id="GO:0004152">
    <property type="term" value="F:dihydroorotate dehydrogenase activity"/>
    <property type="evidence" value="ECO:0007669"/>
    <property type="project" value="UniProtKB-ARBA"/>
</dbReference>
<dbReference type="SUPFAM" id="SSF52343">
    <property type="entry name" value="Ferredoxin reductase-like, C-terminal NADP-linked domain"/>
    <property type="match status" value="1"/>
</dbReference>
<proteinExistence type="predicted"/>
<comment type="pathway">
    <text evidence="2">Pyrimidine metabolism; UMP biosynthesis via de novo pathway.</text>
</comment>
<keyword evidence="8" id="KW-1185">Reference proteome</keyword>
<accession>F0RTV2</accession>
<dbReference type="KEGG" id="sbu:SpiBuddy_2001"/>
<dbReference type="GO" id="GO:0006207">
    <property type="term" value="P:'de novo' pyrimidine nucleobase biosynthetic process"/>
    <property type="evidence" value="ECO:0007669"/>
    <property type="project" value="InterPro"/>
</dbReference>
<evidence type="ECO:0000256" key="2">
    <source>
        <dbReference type="ARBA" id="ARBA00004725"/>
    </source>
</evidence>
<gene>
    <name evidence="7" type="ordered locus">SpiBuddy_2001</name>
</gene>
<keyword evidence="5" id="KW-0560">Oxidoreductase</keyword>
<dbReference type="AlphaFoldDB" id="F0RTV2"/>
<dbReference type="GO" id="GO:0044205">
    <property type="term" value="P:'de novo' UMP biosynthetic process"/>
    <property type="evidence" value="ECO:0007669"/>
    <property type="project" value="UniProtKB-UniPathway"/>
</dbReference>
<evidence type="ECO:0000313" key="8">
    <source>
        <dbReference type="Proteomes" id="UP000008466"/>
    </source>
</evidence>
<dbReference type="GO" id="GO:0005737">
    <property type="term" value="C:cytoplasm"/>
    <property type="evidence" value="ECO:0007669"/>
    <property type="project" value="InterPro"/>
</dbReference>
<dbReference type="InterPro" id="IPR017938">
    <property type="entry name" value="Riboflavin_synthase-like_b-brl"/>
</dbReference>
<organism evidence="7 8">
    <name type="scientific">Sphaerochaeta globosa (strain ATCC BAA-1886 / DSM 22777 / Buddy)</name>
    <name type="common">Spirochaeta sp. (strain Buddy)</name>
    <dbReference type="NCBI Taxonomy" id="158189"/>
    <lineage>
        <taxon>Bacteria</taxon>
        <taxon>Pseudomonadati</taxon>
        <taxon>Spirochaetota</taxon>
        <taxon>Spirochaetia</taxon>
        <taxon>Spirochaetales</taxon>
        <taxon>Sphaerochaetaceae</taxon>
        <taxon>Sphaerochaeta</taxon>
    </lineage>
</organism>
<dbReference type="Proteomes" id="UP000008466">
    <property type="component" value="Chromosome"/>
</dbReference>
<dbReference type="eggNOG" id="COG0543">
    <property type="taxonomic scope" value="Bacteria"/>
</dbReference>
<reference evidence="8" key="1">
    <citation type="submission" date="2011-02" db="EMBL/GenBank/DDBJ databases">
        <title>Complete sequence of Spirochaeta sp. Buddy.</title>
        <authorList>
            <person name="Lucas S."/>
            <person name="Copeland A."/>
            <person name="Lapidus A."/>
            <person name="Cheng J.-F."/>
            <person name="Goodwin L."/>
            <person name="Pitluck S."/>
            <person name="Zeytun A."/>
            <person name="Detter J.C."/>
            <person name="Han C."/>
            <person name="Tapia R."/>
            <person name="Land M."/>
            <person name="Hauser L."/>
            <person name="Kyrpides N."/>
            <person name="Ivanova N."/>
            <person name="Mikhailova N."/>
            <person name="Pagani I."/>
            <person name="Ritalahti K.M."/>
            <person name="Loeffler F.E."/>
            <person name="Woyke T."/>
        </authorList>
    </citation>
    <scope>NUCLEOTIDE SEQUENCE [LARGE SCALE GENOMIC DNA]</scope>
    <source>
        <strain evidence="8">ATCC BAA-1886 / DSM 22777 / Buddy</strain>
    </source>
</reference>
<name>F0RTV2_SPHGB</name>
<evidence type="ECO:0000259" key="6">
    <source>
        <dbReference type="PROSITE" id="PS51384"/>
    </source>
</evidence>
<dbReference type="PROSITE" id="PS51384">
    <property type="entry name" value="FAD_FR"/>
    <property type="match status" value="1"/>
</dbReference>
<protein>
    <submittedName>
        <fullName evidence="7">Dihydroorotate dehydrogenase family protein</fullName>
    </submittedName>
</protein>
<keyword evidence="3" id="KW-0285">Flavoprotein</keyword>
<dbReference type="PANTHER" id="PTHR43513">
    <property type="entry name" value="DIHYDROOROTATE DEHYDROGENASE B (NAD(+)), ELECTRON TRANSFER SUBUNIT"/>
    <property type="match status" value="1"/>
</dbReference>
<dbReference type="HOGENOM" id="CLU_493318_0_0_12"/>
<dbReference type="Gene3D" id="3.20.20.70">
    <property type="entry name" value="Aldolase class I"/>
    <property type="match status" value="1"/>
</dbReference>
<dbReference type="UniPathway" id="UPA00070"/>
<dbReference type="RefSeq" id="WP_013607672.1">
    <property type="nucleotide sequence ID" value="NC_015152.1"/>
</dbReference>
<sequence length="577" mass="61995">MKDVLRTLGRRHLDCSKEVLLTTVSGVASTKPKLITYFDTKVPSIGIITTKSFQVEVNPGNREPVICETQTGNFGNSVGLRNPGLQQALYELRMLRSEHTFNALLNVSLSANSIEDFITLVKAFDEVADLVELNFSCPHASVGYGASIGCDQAIAAEYVRAIKEATSCCKAPLFVKLTPNVEDIGSIAKAVMDSGADGLVAINTVGPIVHLDPVSGMPILQNKLGGKGGCSGKQIFSAALHAVTAIRHACGDAIPLIAMGGVSTGDEVALLVQAGADAVGIGSALGTVDQQDWPSYLYAVKTEAEALLRNVETSRVRHSTSFIKHERQMAYEKHVVTAFERYGKDTVIITLDGSLDCKAGQFAFLWLPTIGEKPFSVAHNKPLTFIIKKRGPFSEALCNLSVGSTLYVRGLYGAQLQNTPTKRALLLAGGTGVAVLPSLAKQLKEQGTEMTILIGTSEAVASKALLEDELGLYGSFTCVSDDGRPGRVLDLLDTIELGNETACYLVGPEIFMAIASRKLLGRNIEETNLYLSMERMTLCGIGMCGECACGDRLTCRWGTFMRYDFLRQEASELLAYD</sequence>
<dbReference type="Pfam" id="PF01180">
    <property type="entry name" value="DHO_dh"/>
    <property type="match status" value="1"/>
</dbReference>
<dbReference type="SUPFAM" id="SSF51395">
    <property type="entry name" value="FMN-linked oxidoreductases"/>
    <property type="match status" value="1"/>
</dbReference>